<protein>
    <submittedName>
        <fullName evidence="3">Peptidase M23</fullName>
    </submittedName>
</protein>
<organism evidence="3">
    <name type="scientific">Vecturithrix granuli</name>
    <dbReference type="NCBI Taxonomy" id="1499967"/>
    <lineage>
        <taxon>Bacteria</taxon>
        <taxon>Candidatus Moduliflexota</taxon>
        <taxon>Candidatus Vecturitrichia</taxon>
        <taxon>Candidatus Vecturitrichales</taxon>
        <taxon>Candidatus Vecturitrichaceae</taxon>
        <taxon>Candidatus Vecturithrix</taxon>
    </lineage>
</organism>
<sequence length="365" mass="41032">MDCDTGGYLRFTKIALGIHRYCFVCILLITCITFGCSHIPDTELLSYAVIPDQSMLSVQDEYFECDDEEGGDLQEDPDLILADVVVEEQLMSEFVGDPDAPFSLQEECHPEELVGSVWFSVPEPELSEDPLIEENCADSAYAWCNPDYETEYLAYLEEQKNLSAQPVIFPNFVAPVEGGLILRGMQAARKGRRGHYGLDIIPSSKERRGTPIKAVEDGVVVRVGQGTRYGYYTVLYHQNGLFSLYSHVLKDKLKTIGQKVQRGETIALMGKSGNARGYHLHFELIDLRELWTFDTSIDEFITALCHCSVNKVQLNQLNKLLFSKATKQDPLWTIPGLAWAKWVKGQLVAVPLEEGQVQPQIAKKK</sequence>
<dbReference type="HOGENOM" id="CLU_757919_0_0_0"/>
<keyword evidence="1" id="KW-1133">Transmembrane helix</keyword>
<proteinExistence type="predicted"/>
<evidence type="ECO:0000256" key="1">
    <source>
        <dbReference type="SAM" id="Phobius"/>
    </source>
</evidence>
<dbReference type="Gene3D" id="2.70.70.10">
    <property type="entry name" value="Glucose Permease (Domain IIA)"/>
    <property type="match status" value="1"/>
</dbReference>
<keyword evidence="4" id="KW-1185">Reference proteome</keyword>
<dbReference type="CDD" id="cd12797">
    <property type="entry name" value="M23_peptidase"/>
    <property type="match status" value="1"/>
</dbReference>
<feature type="transmembrane region" description="Helical" evidence="1">
    <location>
        <begin position="21"/>
        <end position="40"/>
    </location>
</feature>
<feature type="domain" description="M23ase beta-sheet core" evidence="2">
    <location>
        <begin position="194"/>
        <end position="285"/>
    </location>
</feature>
<dbReference type="SUPFAM" id="SSF51261">
    <property type="entry name" value="Duplicated hybrid motif"/>
    <property type="match status" value="1"/>
</dbReference>
<dbReference type="EMBL" id="DF820471">
    <property type="protein sequence ID" value="GAK59967.1"/>
    <property type="molecule type" value="Genomic_DNA"/>
</dbReference>
<dbReference type="InterPro" id="IPR016047">
    <property type="entry name" value="M23ase_b-sheet_dom"/>
</dbReference>
<name>A0A081C5W2_VECG1</name>
<keyword evidence="1" id="KW-0472">Membrane</keyword>
<gene>
    <name evidence="3" type="ORF">U27_06953</name>
</gene>
<keyword evidence="1" id="KW-0812">Transmembrane</keyword>
<dbReference type="Pfam" id="PF01551">
    <property type="entry name" value="Peptidase_M23"/>
    <property type="match status" value="1"/>
</dbReference>
<evidence type="ECO:0000313" key="4">
    <source>
        <dbReference type="Proteomes" id="UP000030661"/>
    </source>
</evidence>
<dbReference type="InterPro" id="IPR050570">
    <property type="entry name" value="Cell_wall_metabolism_enzyme"/>
</dbReference>
<dbReference type="AlphaFoldDB" id="A0A081C5W2"/>
<dbReference type="STRING" id="1499967.U27_06953"/>
<dbReference type="PANTHER" id="PTHR21666">
    <property type="entry name" value="PEPTIDASE-RELATED"/>
    <property type="match status" value="1"/>
</dbReference>
<dbReference type="PANTHER" id="PTHR21666:SF270">
    <property type="entry name" value="MUREIN HYDROLASE ACTIVATOR ENVC"/>
    <property type="match status" value="1"/>
</dbReference>
<dbReference type="Proteomes" id="UP000030661">
    <property type="component" value="Unassembled WGS sequence"/>
</dbReference>
<reference evidence="3" key="1">
    <citation type="journal article" date="2015" name="PeerJ">
        <title>First genomic representation of candidate bacterial phylum KSB3 points to enhanced environmental sensing as a trigger of wastewater bulking.</title>
        <authorList>
            <person name="Sekiguchi Y."/>
            <person name="Ohashi A."/>
            <person name="Parks D.H."/>
            <person name="Yamauchi T."/>
            <person name="Tyson G.W."/>
            <person name="Hugenholtz P."/>
        </authorList>
    </citation>
    <scope>NUCLEOTIDE SEQUENCE [LARGE SCALE GENOMIC DNA]</scope>
</reference>
<dbReference type="InterPro" id="IPR011055">
    <property type="entry name" value="Dup_hybrid_motif"/>
</dbReference>
<dbReference type="eggNOG" id="COG0739">
    <property type="taxonomic scope" value="Bacteria"/>
</dbReference>
<evidence type="ECO:0000259" key="2">
    <source>
        <dbReference type="Pfam" id="PF01551"/>
    </source>
</evidence>
<accession>A0A081C5W2</accession>
<evidence type="ECO:0000313" key="3">
    <source>
        <dbReference type="EMBL" id="GAK59967.1"/>
    </source>
</evidence>
<dbReference type="GO" id="GO:0004222">
    <property type="term" value="F:metalloendopeptidase activity"/>
    <property type="evidence" value="ECO:0007669"/>
    <property type="project" value="TreeGrafter"/>
</dbReference>